<dbReference type="InterPro" id="IPR017789">
    <property type="entry name" value="Frataxin"/>
</dbReference>
<dbReference type="GO" id="GO:0006826">
    <property type="term" value="P:iron ion transport"/>
    <property type="evidence" value="ECO:0007669"/>
    <property type="project" value="UniProtKB-KW"/>
</dbReference>
<reference evidence="13" key="1">
    <citation type="submission" date="2021-09" db="EMBL/GenBank/DDBJ databases">
        <title>A high-quality genome of the endoparasitic fungus Hirsutella rhossiliensis with a comparison of Hirsutella genomes reveals transposable elements contributing to genome size variation.</title>
        <authorList>
            <person name="Lin R."/>
            <person name="Jiao Y."/>
            <person name="Sun X."/>
            <person name="Ling J."/>
            <person name="Xie B."/>
            <person name="Cheng X."/>
        </authorList>
    </citation>
    <scope>NUCLEOTIDE SEQUENCE</scope>
    <source>
        <strain evidence="13">HR02</strain>
    </source>
</reference>
<dbReference type="EC" id="1.16.3.1" evidence="3"/>
<dbReference type="PROSITE" id="PS01344">
    <property type="entry name" value="FRATAXIN_1"/>
    <property type="match status" value="1"/>
</dbReference>
<dbReference type="GO" id="GO:0034986">
    <property type="term" value="F:iron chaperone activity"/>
    <property type="evidence" value="ECO:0007669"/>
    <property type="project" value="TreeGrafter"/>
</dbReference>
<dbReference type="GO" id="GO:0008198">
    <property type="term" value="F:ferrous iron binding"/>
    <property type="evidence" value="ECO:0007669"/>
    <property type="project" value="TreeGrafter"/>
</dbReference>
<dbReference type="PANTHER" id="PTHR16821:SF2">
    <property type="entry name" value="FRATAXIN, MITOCHONDRIAL"/>
    <property type="match status" value="1"/>
</dbReference>
<evidence type="ECO:0000256" key="11">
    <source>
        <dbReference type="ARBA" id="ARBA00023128"/>
    </source>
</evidence>
<evidence type="ECO:0000256" key="5">
    <source>
        <dbReference type="ARBA" id="ARBA00022448"/>
    </source>
</evidence>
<dbReference type="GO" id="GO:0051537">
    <property type="term" value="F:2 iron, 2 sulfur cluster binding"/>
    <property type="evidence" value="ECO:0007669"/>
    <property type="project" value="TreeGrafter"/>
</dbReference>
<gene>
    <name evidence="13" type="ORF">HRG_08011</name>
</gene>
<evidence type="ECO:0000313" key="13">
    <source>
        <dbReference type="EMBL" id="KAH0960858.1"/>
    </source>
</evidence>
<dbReference type="FunFam" id="3.30.920.10:FF:000004">
    <property type="entry name" value="Mitochondrial chaperone Frataxin"/>
    <property type="match status" value="1"/>
</dbReference>
<keyword evidence="14" id="KW-1185">Reference proteome</keyword>
<keyword evidence="6" id="KW-0410">Iron transport</keyword>
<keyword evidence="8" id="KW-0560">Oxidoreductase</keyword>
<dbReference type="GO" id="GO:0008199">
    <property type="term" value="F:ferric iron binding"/>
    <property type="evidence" value="ECO:0007669"/>
    <property type="project" value="InterPro"/>
</dbReference>
<proteinExistence type="inferred from homology"/>
<keyword evidence="5" id="KW-0813">Transport</keyword>
<dbReference type="GeneID" id="68357140"/>
<dbReference type="Pfam" id="PF01491">
    <property type="entry name" value="Frataxin_Cyay"/>
    <property type="match status" value="1"/>
</dbReference>
<sequence>MSLQGSLRASQLVTRAAATARPTTLRLVPCAAALRGIMPHTENPAKPDAAKTEPSYGVVDLSENEYHELADAYLDTVAAKFEHLQDTREDIDIEFSAGVMTITVADKGTYVINKQPPNKQIWLSSPISGPKRYDWCIIGESQGEKEGTGSGNWIYTREGKSLNQLIFKELEVAIEEPAEGLAKAAMGASLGGGQDSVV</sequence>
<evidence type="ECO:0000256" key="8">
    <source>
        <dbReference type="ARBA" id="ARBA00023002"/>
    </source>
</evidence>
<comment type="similarity">
    <text evidence="2">Belongs to the frataxin family.</text>
</comment>
<dbReference type="SMART" id="SM01219">
    <property type="entry name" value="Frataxin_Cyay"/>
    <property type="match status" value="1"/>
</dbReference>
<dbReference type="PROSITE" id="PS50810">
    <property type="entry name" value="FRATAXIN_2"/>
    <property type="match status" value="1"/>
</dbReference>
<name>A0A9P8SFF3_9HYPO</name>
<keyword evidence="11" id="KW-0496">Mitochondrion</keyword>
<dbReference type="OrthoDB" id="1897642at2759"/>
<comment type="caution">
    <text evidence="13">The sequence shown here is derived from an EMBL/GenBank/DDBJ whole genome shotgun (WGS) entry which is preliminary data.</text>
</comment>
<evidence type="ECO:0000256" key="4">
    <source>
        <dbReference type="ARBA" id="ARBA00022434"/>
    </source>
</evidence>
<dbReference type="GO" id="GO:0005739">
    <property type="term" value="C:mitochondrion"/>
    <property type="evidence" value="ECO:0007669"/>
    <property type="project" value="UniProtKB-SubCell"/>
</dbReference>
<evidence type="ECO:0000313" key="14">
    <source>
        <dbReference type="Proteomes" id="UP000824596"/>
    </source>
</evidence>
<keyword evidence="9" id="KW-0408">Iron</keyword>
<comment type="catalytic activity">
    <reaction evidence="12">
        <text>4 Fe(2+) + O2 + 4 H(+) = 4 Fe(3+) + 2 H2O</text>
        <dbReference type="Rhea" id="RHEA:11148"/>
        <dbReference type="ChEBI" id="CHEBI:15377"/>
        <dbReference type="ChEBI" id="CHEBI:15378"/>
        <dbReference type="ChEBI" id="CHEBI:15379"/>
        <dbReference type="ChEBI" id="CHEBI:29033"/>
        <dbReference type="ChEBI" id="CHEBI:29034"/>
        <dbReference type="EC" id="1.16.3.1"/>
    </reaction>
</comment>
<evidence type="ECO:0000256" key="12">
    <source>
        <dbReference type="ARBA" id="ARBA00047990"/>
    </source>
</evidence>
<dbReference type="Gene3D" id="3.30.920.10">
    <property type="entry name" value="Frataxin/CyaY"/>
    <property type="match status" value="1"/>
</dbReference>
<keyword evidence="7" id="KW-0809">Transit peptide</keyword>
<dbReference type="GO" id="GO:0004322">
    <property type="term" value="F:ferroxidase activity"/>
    <property type="evidence" value="ECO:0007669"/>
    <property type="project" value="UniProtKB-EC"/>
</dbReference>
<evidence type="ECO:0000256" key="6">
    <source>
        <dbReference type="ARBA" id="ARBA00022496"/>
    </source>
</evidence>
<comment type="subcellular location">
    <subcellularLocation>
        <location evidence="1">Mitochondrion</location>
    </subcellularLocation>
</comment>
<dbReference type="InterPro" id="IPR002908">
    <property type="entry name" value="Frataxin/CyaY"/>
</dbReference>
<organism evidence="13 14">
    <name type="scientific">Hirsutella rhossiliensis</name>
    <dbReference type="NCBI Taxonomy" id="111463"/>
    <lineage>
        <taxon>Eukaryota</taxon>
        <taxon>Fungi</taxon>
        <taxon>Dikarya</taxon>
        <taxon>Ascomycota</taxon>
        <taxon>Pezizomycotina</taxon>
        <taxon>Sordariomycetes</taxon>
        <taxon>Hypocreomycetidae</taxon>
        <taxon>Hypocreales</taxon>
        <taxon>Ophiocordycipitaceae</taxon>
        <taxon>Hirsutella</taxon>
    </lineage>
</organism>
<dbReference type="GO" id="GO:0016226">
    <property type="term" value="P:iron-sulfur cluster assembly"/>
    <property type="evidence" value="ECO:0007669"/>
    <property type="project" value="InterPro"/>
</dbReference>
<evidence type="ECO:0000256" key="9">
    <source>
        <dbReference type="ARBA" id="ARBA00023004"/>
    </source>
</evidence>
<dbReference type="AlphaFoldDB" id="A0A9P8SFF3"/>
<dbReference type="InterPro" id="IPR036524">
    <property type="entry name" value="Frataxin/CyaY_sf"/>
</dbReference>
<evidence type="ECO:0000256" key="10">
    <source>
        <dbReference type="ARBA" id="ARBA00023065"/>
    </source>
</evidence>
<evidence type="ECO:0000256" key="3">
    <source>
        <dbReference type="ARBA" id="ARBA00013107"/>
    </source>
</evidence>
<dbReference type="SUPFAM" id="SSF55387">
    <property type="entry name" value="Frataxin/Nqo15-like"/>
    <property type="match status" value="1"/>
</dbReference>
<dbReference type="RefSeq" id="XP_044718371.1">
    <property type="nucleotide sequence ID" value="XM_044866482.1"/>
</dbReference>
<keyword evidence="10" id="KW-0406">Ion transport</keyword>
<dbReference type="NCBIfam" id="TIGR03421">
    <property type="entry name" value="FeS_CyaY"/>
    <property type="match status" value="1"/>
</dbReference>
<dbReference type="Proteomes" id="UP000824596">
    <property type="component" value="Unassembled WGS sequence"/>
</dbReference>
<dbReference type="GO" id="GO:0006879">
    <property type="term" value="P:intracellular iron ion homeostasis"/>
    <property type="evidence" value="ECO:0007669"/>
    <property type="project" value="UniProtKB-KW"/>
</dbReference>
<dbReference type="InterPro" id="IPR020895">
    <property type="entry name" value="Frataxin_CS"/>
</dbReference>
<dbReference type="PANTHER" id="PTHR16821">
    <property type="entry name" value="FRATAXIN"/>
    <property type="match status" value="1"/>
</dbReference>
<evidence type="ECO:0000256" key="7">
    <source>
        <dbReference type="ARBA" id="ARBA00022946"/>
    </source>
</evidence>
<dbReference type="NCBIfam" id="TIGR03422">
    <property type="entry name" value="mito_frataxin"/>
    <property type="match status" value="1"/>
</dbReference>
<accession>A0A9P8SFF3</accession>
<evidence type="ECO:0000256" key="1">
    <source>
        <dbReference type="ARBA" id="ARBA00004173"/>
    </source>
</evidence>
<keyword evidence="4" id="KW-0409">Iron storage</keyword>
<protein>
    <recommendedName>
        <fullName evidence="3">ferroxidase</fullName>
        <ecNumber evidence="3">1.16.3.1</ecNumber>
    </recommendedName>
</protein>
<evidence type="ECO:0000256" key="2">
    <source>
        <dbReference type="ARBA" id="ARBA00008183"/>
    </source>
</evidence>
<dbReference type="EMBL" id="JAIZPD010000009">
    <property type="protein sequence ID" value="KAH0960858.1"/>
    <property type="molecule type" value="Genomic_DNA"/>
</dbReference>